<dbReference type="Proteomes" id="UP000597762">
    <property type="component" value="Unassembled WGS sequence"/>
</dbReference>
<dbReference type="InterPro" id="IPR008253">
    <property type="entry name" value="Marvel"/>
</dbReference>
<proteinExistence type="inferred from homology"/>
<evidence type="ECO:0000313" key="10">
    <source>
        <dbReference type="EMBL" id="CAE1275466.1"/>
    </source>
</evidence>
<gene>
    <name evidence="10" type="ORF">SPHA_39475</name>
</gene>
<accession>A0A812CHW2</accession>
<dbReference type="Pfam" id="PF01284">
    <property type="entry name" value="MARVEL"/>
    <property type="match status" value="1"/>
</dbReference>
<dbReference type="GO" id="GO:0030672">
    <property type="term" value="C:synaptic vesicle membrane"/>
    <property type="evidence" value="ECO:0007669"/>
    <property type="project" value="TreeGrafter"/>
</dbReference>
<evidence type="ECO:0000259" key="9">
    <source>
        <dbReference type="PROSITE" id="PS51225"/>
    </source>
</evidence>
<dbReference type="PRINTS" id="PR00220">
    <property type="entry name" value="SYNAPTOPHYSN"/>
</dbReference>
<evidence type="ECO:0000256" key="6">
    <source>
        <dbReference type="ARBA" id="ARBA00023180"/>
    </source>
</evidence>
<evidence type="ECO:0000256" key="1">
    <source>
        <dbReference type="ARBA" id="ARBA00004141"/>
    </source>
</evidence>
<comment type="subcellular location">
    <subcellularLocation>
        <location evidence="1">Membrane</location>
        <topology evidence="1">Multi-pass membrane protein</topology>
    </subcellularLocation>
</comment>
<dbReference type="EMBL" id="CAHIKZ030001835">
    <property type="protein sequence ID" value="CAE1275466.1"/>
    <property type="molecule type" value="Genomic_DNA"/>
</dbReference>
<feature type="domain" description="MARVEL" evidence="9">
    <location>
        <begin position="25"/>
        <end position="233"/>
    </location>
</feature>
<keyword evidence="3 7" id="KW-0812">Transmembrane</keyword>
<feature type="transmembrane region" description="Helical" evidence="8">
    <location>
        <begin position="107"/>
        <end position="129"/>
    </location>
</feature>
<keyword evidence="4 8" id="KW-1133">Transmembrane helix</keyword>
<name>A0A812CHW2_ACAPH</name>
<dbReference type="PANTHER" id="PTHR10306">
    <property type="entry name" value="SYNAPTOPHYSIN"/>
    <property type="match status" value="1"/>
</dbReference>
<reference evidence="10" key="1">
    <citation type="submission" date="2021-01" db="EMBL/GenBank/DDBJ databases">
        <authorList>
            <person name="Li R."/>
            <person name="Bekaert M."/>
        </authorList>
    </citation>
    <scope>NUCLEOTIDE SEQUENCE</scope>
    <source>
        <strain evidence="10">Farmed</strain>
    </source>
</reference>
<dbReference type="PANTHER" id="PTHR10306:SF17">
    <property type="entry name" value="MARVEL DOMAIN-CONTAINING PROTEIN"/>
    <property type="match status" value="1"/>
</dbReference>
<evidence type="ECO:0000256" key="4">
    <source>
        <dbReference type="ARBA" id="ARBA00022989"/>
    </source>
</evidence>
<keyword evidence="5 7" id="KW-0472">Membrane</keyword>
<feature type="transmembrane region" description="Helical" evidence="8">
    <location>
        <begin position="209"/>
        <end position="229"/>
    </location>
</feature>
<organism evidence="10 11">
    <name type="scientific">Acanthosepion pharaonis</name>
    <name type="common">Pharaoh cuttlefish</name>
    <name type="synonym">Sepia pharaonis</name>
    <dbReference type="NCBI Taxonomy" id="158019"/>
    <lineage>
        <taxon>Eukaryota</taxon>
        <taxon>Metazoa</taxon>
        <taxon>Spiralia</taxon>
        <taxon>Lophotrochozoa</taxon>
        <taxon>Mollusca</taxon>
        <taxon>Cephalopoda</taxon>
        <taxon>Coleoidea</taxon>
        <taxon>Decapodiformes</taxon>
        <taxon>Sepiida</taxon>
        <taxon>Sepiina</taxon>
        <taxon>Sepiidae</taxon>
        <taxon>Acanthosepion</taxon>
    </lineage>
</organism>
<evidence type="ECO:0000313" key="11">
    <source>
        <dbReference type="Proteomes" id="UP000597762"/>
    </source>
</evidence>
<dbReference type="PROSITE" id="PS51225">
    <property type="entry name" value="MARVEL"/>
    <property type="match status" value="1"/>
</dbReference>
<evidence type="ECO:0000256" key="2">
    <source>
        <dbReference type="ARBA" id="ARBA00006476"/>
    </source>
</evidence>
<evidence type="ECO:0000256" key="5">
    <source>
        <dbReference type="ARBA" id="ARBA00023136"/>
    </source>
</evidence>
<sequence length="256" mass="29073">MLNEMENLPKIPSPNQIVPVRDLSILKEPRGFIKPLQWILSIFAFATTCSVETQTGFSVSCPKLEEYTYPISYPFVLDLSVKVPVCGSNIVPNVASFTYSGKSSSEFYVFIGVMAFLYCLAALVVYVFFDEVYRKNTRLTIIDFIVTAVFALMWLISSSAWAQGVTDLKYYSDPTDGIFLKLKECDMIYNNYTITCTPTVKPNFSTLDVSIIFGFLNTFVWIGNLWFLYKETPWFMVQAAPPMDPGMPQETDPQRV</sequence>
<evidence type="ECO:0000256" key="3">
    <source>
        <dbReference type="ARBA" id="ARBA00022692"/>
    </source>
</evidence>
<evidence type="ECO:0000256" key="8">
    <source>
        <dbReference type="SAM" id="Phobius"/>
    </source>
</evidence>
<keyword evidence="6" id="KW-0325">Glycoprotein</keyword>
<comment type="similarity">
    <text evidence="2">Belongs to the synaptophysin/synaptobrevin family.</text>
</comment>
<dbReference type="AlphaFoldDB" id="A0A812CHW2"/>
<dbReference type="OrthoDB" id="10006326at2759"/>
<keyword evidence="11" id="KW-1185">Reference proteome</keyword>
<comment type="caution">
    <text evidence="10">The sequence shown here is derived from an EMBL/GenBank/DDBJ whole genome shotgun (WGS) entry which is preliminary data.</text>
</comment>
<feature type="transmembrane region" description="Helical" evidence="8">
    <location>
        <begin position="141"/>
        <end position="162"/>
    </location>
</feature>
<evidence type="ECO:0000256" key="7">
    <source>
        <dbReference type="PROSITE-ProRule" id="PRU00581"/>
    </source>
</evidence>
<protein>
    <submittedName>
        <fullName evidence="10">Synaptoporin,Synaptophysin,Synaptophysin-like protein 1</fullName>
    </submittedName>
</protein>
<dbReference type="InterPro" id="IPR001285">
    <property type="entry name" value="Synaptophysin/porin"/>
</dbReference>